<gene>
    <name evidence="2" type="ORF">M1B35_13105</name>
</gene>
<dbReference type="Gene3D" id="1.20.1420.60">
    <property type="match status" value="1"/>
</dbReference>
<dbReference type="EMBL" id="JALQCX010000021">
    <property type="protein sequence ID" value="MCK9815042.1"/>
    <property type="molecule type" value="Genomic_DNA"/>
</dbReference>
<dbReference type="Pfam" id="PF14300">
    <property type="entry name" value="DMP19"/>
    <property type="match status" value="1"/>
</dbReference>
<reference evidence="2 3" key="2">
    <citation type="journal article" date="2023" name="Plant Pathol.">
        <title>Dismantling and reorganizing Pseudomonas marginalis sensu#lato.</title>
        <authorList>
            <person name="Sawada H."/>
            <person name="Fujikawa T."/>
            <person name="Satou M."/>
        </authorList>
    </citation>
    <scope>NUCLEOTIDE SEQUENCE [LARGE SCALE GENOMIC DNA]</scope>
    <source>
        <strain evidence="2 3">MAFF 302046</strain>
    </source>
</reference>
<evidence type="ECO:0000313" key="2">
    <source>
        <dbReference type="EMBL" id="MCK9815042.1"/>
    </source>
</evidence>
<reference evidence="2 3" key="1">
    <citation type="journal article" date="2022" name="Int. J. Syst. Evol. Microbiol.">
        <title>Pseudomonas aegrilactucae sp. nov. and Pseudomonas morbosilactucae sp. nov., pathogens causing bacterial rot of lettuce in Japan.</title>
        <authorList>
            <person name="Sawada H."/>
            <person name="Fujikawa T."/>
            <person name="Satou M."/>
        </authorList>
    </citation>
    <scope>NUCLEOTIDE SEQUENCE [LARGE SCALE GENOMIC DNA]</scope>
    <source>
        <strain evidence="2 3">MAFF 302046</strain>
    </source>
</reference>
<evidence type="ECO:0000313" key="3">
    <source>
        <dbReference type="Proteomes" id="UP001155163"/>
    </source>
</evidence>
<protein>
    <submittedName>
        <fullName evidence="2">DUF4375 domain-containing protein</fullName>
    </submittedName>
</protein>
<dbReference type="RefSeq" id="WP_268262129.1">
    <property type="nucleotide sequence ID" value="NZ_JALQCX010000021.1"/>
</dbReference>
<dbReference type="InterPro" id="IPR018841">
    <property type="entry name" value="DUF2442"/>
</dbReference>
<accession>A0ABT0JGK1</accession>
<feature type="domain" description="DNA mimic protein DMP19 C-terminal" evidence="1">
    <location>
        <begin position="94"/>
        <end position="173"/>
    </location>
</feature>
<keyword evidence="3" id="KW-1185">Reference proteome</keyword>
<dbReference type="InterPro" id="IPR025402">
    <property type="entry name" value="DMP19_C"/>
</dbReference>
<dbReference type="Pfam" id="PF10387">
    <property type="entry name" value="DUF2442"/>
    <property type="match status" value="1"/>
</dbReference>
<dbReference type="Gene3D" id="3.30.2020.40">
    <property type="entry name" value="Uncharacterised protein PF10387, DUF2442"/>
    <property type="match status" value="1"/>
</dbReference>
<dbReference type="Proteomes" id="UP001155163">
    <property type="component" value="Unassembled WGS sequence"/>
</dbReference>
<proteinExistence type="predicted"/>
<evidence type="ECO:0000259" key="1">
    <source>
        <dbReference type="Pfam" id="PF14300"/>
    </source>
</evidence>
<name>A0ABT0JGK1_9PSED</name>
<organism evidence="2 3">
    <name type="scientific">Pseudomonas morbosilactucae</name>
    <dbReference type="NCBI Taxonomy" id="2938197"/>
    <lineage>
        <taxon>Bacteria</taxon>
        <taxon>Pseudomonadati</taxon>
        <taxon>Pseudomonadota</taxon>
        <taxon>Gammaproteobacteria</taxon>
        <taxon>Pseudomonadales</taxon>
        <taxon>Pseudomonadaceae</taxon>
        <taxon>Pseudomonas</taxon>
    </lineage>
</organism>
<sequence>MNLSPIIAVRFDQDRLCLAWADGLSLHQPLARYRPLQEATPEQREDFRIHTRGLSVCWPHLGKAGVHIGAIDWIWEHLCLESQARLQSLAGQLDELPEDDQCILALWRLQTSAHNGGSLQCLSNGCEAFDERALHALTAIGARHTWSVLRRHRQSMGTFANLPSRQRQQGIAQPLSGDAHERLGETLHEQLRSAMEELPALAVKYFYVG</sequence>
<comment type="caution">
    <text evidence="2">The sequence shown here is derived from an EMBL/GenBank/DDBJ whole genome shotgun (WGS) entry which is preliminary data.</text>
</comment>